<dbReference type="EMBL" id="SMFL01000010">
    <property type="protein sequence ID" value="TDE12143.1"/>
    <property type="molecule type" value="Genomic_DNA"/>
</dbReference>
<dbReference type="Gene3D" id="3.10.129.10">
    <property type="entry name" value="Hotdog Thioesterase"/>
    <property type="match status" value="1"/>
</dbReference>
<dbReference type="InterPro" id="IPR029069">
    <property type="entry name" value="HotDog_dom_sf"/>
</dbReference>
<dbReference type="Pfam" id="PF03061">
    <property type="entry name" value="4HBT"/>
    <property type="match status" value="1"/>
</dbReference>
<dbReference type="InterPro" id="IPR039298">
    <property type="entry name" value="ACOT13"/>
</dbReference>
<dbReference type="OrthoDB" id="32575at2"/>
<gene>
    <name evidence="4" type="ORF">E0F88_22950</name>
</gene>
<dbReference type="CDD" id="cd03443">
    <property type="entry name" value="PaaI_thioesterase"/>
    <property type="match status" value="1"/>
</dbReference>
<keyword evidence="5" id="KW-1185">Reference proteome</keyword>
<evidence type="ECO:0000256" key="1">
    <source>
        <dbReference type="ARBA" id="ARBA00008324"/>
    </source>
</evidence>
<sequence>MTESISPVGRWLNGKLIDIQEGSMETEFAVREDMTNPLGVLHGGIASTILDDVVGTMVYALGREFAYTSVNLNCDFLHAARLGEVIIASARVIRAGRNIIHVEGVIFNEEGKIIAKCASNLIQTSFKIPS</sequence>
<name>A0A4R5DN58_9BACT</name>
<reference evidence="4 5" key="1">
    <citation type="submission" date="2019-03" db="EMBL/GenBank/DDBJ databases">
        <title>Dyadobacter AR-3-6 sp. nov., isolated from arctic soil.</title>
        <authorList>
            <person name="Chaudhary D.K."/>
        </authorList>
    </citation>
    <scope>NUCLEOTIDE SEQUENCE [LARGE SCALE GENOMIC DNA]</scope>
    <source>
        <strain evidence="4 5">AR-3-6</strain>
    </source>
</reference>
<accession>A0A4R5DN58</accession>
<dbReference type="PANTHER" id="PTHR21660:SF1">
    <property type="entry name" value="ACYL-COENZYME A THIOESTERASE 13"/>
    <property type="match status" value="1"/>
</dbReference>
<dbReference type="PANTHER" id="PTHR21660">
    <property type="entry name" value="THIOESTERASE SUPERFAMILY MEMBER-RELATED"/>
    <property type="match status" value="1"/>
</dbReference>
<evidence type="ECO:0000313" key="4">
    <source>
        <dbReference type="EMBL" id="TDE12143.1"/>
    </source>
</evidence>
<comment type="caution">
    <text evidence="4">The sequence shown here is derived from an EMBL/GenBank/DDBJ whole genome shotgun (WGS) entry which is preliminary data.</text>
</comment>
<dbReference type="Proteomes" id="UP000294850">
    <property type="component" value="Unassembled WGS sequence"/>
</dbReference>
<dbReference type="InterPro" id="IPR003736">
    <property type="entry name" value="PAAI_dom"/>
</dbReference>
<dbReference type="GO" id="GO:0047617">
    <property type="term" value="F:fatty acyl-CoA hydrolase activity"/>
    <property type="evidence" value="ECO:0007669"/>
    <property type="project" value="InterPro"/>
</dbReference>
<feature type="domain" description="Thioesterase" evidence="3">
    <location>
        <begin position="39"/>
        <end position="113"/>
    </location>
</feature>
<organism evidence="4 5">
    <name type="scientific">Dyadobacter psychrotolerans</name>
    <dbReference type="NCBI Taxonomy" id="2541721"/>
    <lineage>
        <taxon>Bacteria</taxon>
        <taxon>Pseudomonadati</taxon>
        <taxon>Bacteroidota</taxon>
        <taxon>Cytophagia</taxon>
        <taxon>Cytophagales</taxon>
        <taxon>Spirosomataceae</taxon>
        <taxon>Dyadobacter</taxon>
    </lineage>
</organism>
<dbReference type="SUPFAM" id="SSF54637">
    <property type="entry name" value="Thioesterase/thiol ester dehydrase-isomerase"/>
    <property type="match status" value="1"/>
</dbReference>
<dbReference type="NCBIfam" id="TIGR00369">
    <property type="entry name" value="unchar_dom_1"/>
    <property type="match status" value="1"/>
</dbReference>
<proteinExistence type="inferred from homology"/>
<evidence type="ECO:0000256" key="2">
    <source>
        <dbReference type="ARBA" id="ARBA00022801"/>
    </source>
</evidence>
<protein>
    <submittedName>
        <fullName evidence="4">PaaI family thioesterase</fullName>
    </submittedName>
</protein>
<dbReference type="AlphaFoldDB" id="A0A4R5DN58"/>
<keyword evidence="2" id="KW-0378">Hydrolase</keyword>
<dbReference type="InterPro" id="IPR006683">
    <property type="entry name" value="Thioestr_dom"/>
</dbReference>
<evidence type="ECO:0000313" key="5">
    <source>
        <dbReference type="Proteomes" id="UP000294850"/>
    </source>
</evidence>
<evidence type="ECO:0000259" key="3">
    <source>
        <dbReference type="Pfam" id="PF03061"/>
    </source>
</evidence>
<comment type="similarity">
    <text evidence="1">Belongs to the thioesterase PaaI family.</text>
</comment>